<dbReference type="EMBL" id="VSRR010012551">
    <property type="protein sequence ID" value="MPC54682.1"/>
    <property type="molecule type" value="Genomic_DNA"/>
</dbReference>
<organism evidence="3 4">
    <name type="scientific">Portunus trituberculatus</name>
    <name type="common">Swimming crab</name>
    <name type="synonym">Neptunus trituberculatus</name>
    <dbReference type="NCBI Taxonomy" id="210409"/>
    <lineage>
        <taxon>Eukaryota</taxon>
        <taxon>Metazoa</taxon>
        <taxon>Ecdysozoa</taxon>
        <taxon>Arthropoda</taxon>
        <taxon>Crustacea</taxon>
        <taxon>Multicrustacea</taxon>
        <taxon>Malacostraca</taxon>
        <taxon>Eumalacostraca</taxon>
        <taxon>Eucarida</taxon>
        <taxon>Decapoda</taxon>
        <taxon>Pleocyemata</taxon>
        <taxon>Brachyura</taxon>
        <taxon>Eubrachyura</taxon>
        <taxon>Portunoidea</taxon>
        <taxon>Portunidae</taxon>
        <taxon>Portuninae</taxon>
        <taxon>Portunus</taxon>
    </lineage>
</organism>
<name>A0A5B7G6W3_PORTR</name>
<keyword evidence="4" id="KW-1185">Reference proteome</keyword>
<evidence type="ECO:0000256" key="1">
    <source>
        <dbReference type="SAM" id="MobiDB-lite"/>
    </source>
</evidence>
<gene>
    <name evidence="3" type="ORF">E2C01_048606</name>
</gene>
<keyword evidence="2" id="KW-0472">Membrane</keyword>
<sequence>MVRHTSTSTTCLPCGRGARFSLGPRRSAQPHSEPLSRIQPSPGPVPPRSNLRPHPAFAFTGLHPDLFCPHSILVNVILFLSFFVSVLVRFAAVVCLPHLNPASVLIPPWFSWFPEPPSSQSRFRS</sequence>
<dbReference type="Proteomes" id="UP000324222">
    <property type="component" value="Unassembled WGS sequence"/>
</dbReference>
<evidence type="ECO:0000313" key="4">
    <source>
        <dbReference type="Proteomes" id="UP000324222"/>
    </source>
</evidence>
<keyword evidence="2" id="KW-1133">Transmembrane helix</keyword>
<evidence type="ECO:0000256" key="2">
    <source>
        <dbReference type="SAM" id="Phobius"/>
    </source>
</evidence>
<feature type="region of interest" description="Disordered" evidence="1">
    <location>
        <begin position="21"/>
        <end position="50"/>
    </location>
</feature>
<dbReference type="AlphaFoldDB" id="A0A5B7G6W3"/>
<feature type="transmembrane region" description="Helical" evidence="2">
    <location>
        <begin position="72"/>
        <end position="96"/>
    </location>
</feature>
<accession>A0A5B7G6W3</accession>
<keyword evidence="2" id="KW-0812">Transmembrane</keyword>
<comment type="caution">
    <text evidence="3">The sequence shown here is derived from an EMBL/GenBank/DDBJ whole genome shotgun (WGS) entry which is preliminary data.</text>
</comment>
<proteinExistence type="predicted"/>
<reference evidence="3 4" key="1">
    <citation type="submission" date="2019-05" db="EMBL/GenBank/DDBJ databases">
        <title>Another draft genome of Portunus trituberculatus and its Hox gene families provides insights of decapod evolution.</title>
        <authorList>
            <person name="Jeong J.-H."/>
            <person name="Song I."/>
            <person name="Kim S."/>
            <person name="Choi T."/>
            <person name="Kim D."/>
            <person name="Ryu S."/>
            <person name="Kim W."/>
        </authorList>
    </citation>
    <scope>NUCLEOTIDE SEQUENCE [LARGE SCALE GENOMIC DNA]</scope>
    <source>
        <tissue evidence="3">Muscle</tissue>
    </source>
</reference>
<evidence type="ECO:0000313" key="3">
    <source>
        <dbReference type="EMBL" id="MPC54682.1"/>
    </source>
</evidence>
<protein>
    <submittedName>
        <fullName evidence="3">Uncharacterized protein</fullName>
    </submittedName>
</protein>